<sequence length="482" mass="54723">MSDKKLYNENVLDSLFKLVSNIDTNEKRTSVDGQELTNSKVICVDGSWGTGKTVFCKSLIKKTEGTSLKSIYFNSFESDYDSDPLISLITCFAKSLPRSKFENFINETSEALKPWAGSIKSFVKGGAGLVVSGLTNGASDMPLMKQFKDASLTAGEEWISNAIKSLSNKDDSINSLHHIIHKYFNSFEAVLIVIDELDRCRPTYAVEVIEKIKHVFNIQNVHFVLSMDKEQLLDTVSNSYGLKSEKSKFYLDKFIDFEFKIQSNCFNVREKVDLDSVSLNIYEGLHEEINRIGDVKSYFSFDLKEDIPLFIGCLVNRVSTKFPSFNLRASSNIVNYIATCFMVYKDELQDDLDLLVVSVYSLIKHCSRYKYESNILVNKGQTLARLGANKYSGNPSGVVSNFKITDIDRSAEVEYLYALILLEYADFNGNTVDKAAFDLCKEALINKYKSVCGEDFSRYKEEVKSELVHRQESWEEKLRYIG</sequence>
<dbReference type="InterPro" id="IPR011646">
    <property type="entry name" value="KAP_P-loop"/>
</dbReference>
<keyword evidence="3" id="KW-1185">Reference proteome</keyword>
<dbReference type="RefSeq" id="WP_251590928.1">
    <property type="nucleotide sequence ID" value="NZ_JAMLJI010000001.1"/>
</dbReference>
<dbReference type="InterPro" id="IPR027417">
    <property type="entry name" value="P-loop_NTPase"/>
</dbReference>
<dbReference type="EMBL" id="JARWAO010000002">
    <property type="protein sequence ID" value="MDR5895334.1"/>
    <property type="molecule type" value="Genomic_DNA"/>
</dbReference>
<proteinExistence type="predicted"/>
<dbReference type="SUPFAM" id="SSF52540">
    <property type="entry name" value="P-loop containing nucleoside triphosphate hydrolases"/>
    <property type="match status" value="1"/>
</dbReference>
<comment type="caution">
    <text evidence="2">The sequence shown here is derived from an EMBL/GenBank/DDBJ whole genome shotgun (WGS) entry which is preliminary data.</text>
</comment>
<accession>A0ABU1GTI0</accession>
<protein>
    <submittedName>
        <fullName evidence="2">P-loop NTPase fold protein</fullName>
    </submittedName>
</protein>
<feature type="domain" description="KAP NTPase" evidence="1">
    <location>
        <begin position="35"/>
        <end position="272"/>
    </location>
</feature>
<organism evidence="2 3">
    <name type="scientific">Larsenimonas suaedae</name>
    <dbReference type="NCBI Taxonomy" id="1851019"/>
    <lineage>
        <taxon>Bacteria</taxon>
        <taxon>Pseudomonadati</taxon>
        <taxon>Pseudomonadota</taxon>
        <taxon>Gammaproteobacteria</taxon>
        <taxon>Oceanospirillales</taxon>
        <taxon>Halomonadaceae</taxon>
        <taxon>Larsenimonas</taxon>
    </lineage>
</organism>
<gene>
    <name evidence="2" type="ORF">QC825_04480</name>
</gene>
<name>A0ABU1GTI0_9GAMM</name>
<dbReference type="Proteomes" id="UP001269375">
    <property type="component" value="Unassembled WGS sequence"/>
</dbReference>
<dbReference type="Gene3D" id="3.40.50.300">
    <property type="entry name" value="P-loop containing nucleotide triphosphate hydrolases"/>
    <property type="match status" value="1"/>
</dbReference>
<evidence type="ECO:0000313" key="2">
    <source>
        <dbReference type="EMBL" id="MDR5895334.1"/>
    </source>
</evidence>
<reference evidence="2 3" key="1">
    <citation type="submission" date="2023-04" db="EMBL/GenBank/DDBJ databases">
        <title>A long-awaited taxogenomic arrangement of the family Halomonadaceae.</title>
        <authorList>
            <person name="De La Haba R."/>
            <person name="Chuvochina M."/>
            <person name="Wittouck S."/>
            <person name="Arahal D.R."/>
            <person name="Sanchez-Porro C."/>
            <person name="Hugenholtz P."/>
            <person name="Ventosa A."/>
        </authorList>
    </citation>
    <scope>NUCLEOTIDE SEQUENCE [LARGE SCALE GENOMIC DNA]</scope>
    <source>
        <strain evidence="2 3">DSM 22428</strain>
    </source>
</reference>
<evidence type="ECO:0000313" key="3">
    <source>
        <dbReference type="Proteomes" id="UP001269375"/>
    </source>
</evidence>
<dbReference type="Pfam" id="PF07693">
    <property type="entry name" value="KAP_NTPase"/>
    <property type="match status" value="1"/>
</dbReference>
<evidence type="ECO:0000259" key="1">
    <source>
        <dbReference type="Pfam" id="PF07693"/>
    </source>
</evidence>